<feature type="compositionally biased region" description="Polar residues" evidence="1">
    <location>
        <begin position="1"/>
        <end position="13"/>
    </location>
</feature>
<gene>
    <name evidence="3" type="ordered locus">MexAM1_META1p3550</name>
</gene>
<dbReference type="STRING" id="272630.MexAM1_META1p3550"/>
<protein>
    <submittedName>
        <fullName evidence="3">Uncharacterized protein</fullName>
    </submittedName>
</protein>
<dbReference type="EMBL" id="CP001510">
    <property type="protein sequence ID" value="ACS41284.1"/>
    <property type="molecule type" value="Genomic_DNA"/>
</dbReference>
<dbReference type="AlphaFoldDB" id="C5AYX2"/>
<name>C5AYX2_METEA</name>
<evidence type="ECO:0000256" key="1">
    <source>
        <dbReference type="SAM" id="MobiDB-lite"/>
    </source>
</evidence>
<proteinExistence type="predicted"/>
<dbReference type="HOGENOM" id="CLU_2617940_0_0_5"/>
<keyword evidence="4" id="KW-1185">Reference proteome</keyword>
<evidence type="ECO:0000313" key="4">
    <source>
        <dbReference type="Proteomes" id="UP000009081"/>
    </source>
</evidence>
<feature type="chain" id="PRO_5002945844" evidence="2">
    <location>
        <begin position="51"/>
        <end position="95"/>
    </location>
</feature>
<feature type="signal peptide" evidence="2">
    <location>
        <begin position="1"/>
        <end position="50"/>
    </location>
</feature>
<evidence type="ECO:0000256" key="2">
    <source>
        <dbReference type="SAM" id="SignalP"/>
    </source>
</evidence>
<dbReference type="Proteomes" id="UP000009081">
    <property type="component" value="Chromosome"/>
</dbReference>
<reference evidence="3 4" key="1">
    <citation type="journal article" date="2009" name="PLoS ONE">
        <title>Methylobacterium genome sequences: a reference blueprint to investigate microbial metabolism of C1 compounds from natural and industrial sources.</title>
        <authorList>
            <person name="Vuilleumier S."/>
            <person name="Chistoserdova L."/>
            <person name="Lee M.-C."/>
            <person name="Bringel F."/>
            <person name="Lajus A."/>
            <person name="Zhou Y."/>
            <person name="Gourion B."/>
            <person name="Barbe V."/>
            <person name="Chang J."/>
            <person name="Cruveiller S."/>
            <person name="Dossat C."/>
            <person name="Gillett W."/>
            <person name="Gruffaz C."/>
            <person name="Haugen E."/>
            <person name="Hourcade E."/>
            <person name="Levy R."/>
            <person name="Mangenot S."/>
            <person name="Muller E."/>
            <person name="Nadalig T."/>
            <person name="Pagni M."/>
            <person name="Penny C."/>
            <person name="Peyraud R."/>
            <person name="Robinson D.G."/>
            <person name="Roche D."/>
            <person name="Rouy Z."/>
            <person name="Saenampechek C."/>
            <person name="Salvignol G."/>
            <person name="Vallenet D."/>
            <person name="Wu Z."/>
            <person name="Marx C.J."/>
            <person name="Vorholt J.A."/>
            <person name="Olson M.V."/>
            <person name="Kaul R."/>
            <person name="Weissenbach J."/>
            <person name="Medigue C."/>
            <person name="Lidstrom M.E."/>
        </authorList>
    </citation>
    <scope>NUCLEOTIDE SEQUENCE [LARGE SCALE GENOMIC DNA]</scope>
    <source>
        <strain evidence="4">ATCC 14718 / DSM 1338 / JCM 2805 / NCIMB 9133 / AM1</strain>
    </source>
</reference>
<dbReference type="KEGG" id="mea:Mex_1p3550"/>
<evidence type="ECO:0000313" key="3">
    <source>
        <dbReference type="EMBL" id="ACS41284.1"/>
    </source>
</evidence>
<keyword evidence="2" id="KW-0732">Signal</keyword>
<feature type="region of interest" description="Disordered" evidence="1">
    <location>
        <begin position="1"/>
        <end position="23"/>
    </location>
</feature>
<sequence>MRHNSVRSPSPGTTGIDRTGKQRGLLTRRQAAALCAGAALAGFVAGPASAAEGQPRVAKPLGIVYLLRNVVEVSSLPSSRALKSKTTHFGSRSSL</sequence>
<accession>C5AYX2</accession>
<organism evidence="3 4">
    <name type="scientific">Methylorubrum extorquens (strain ATCC 14718 / DSM 1338 / JCM 2805 / NCIMB 9133 / AM1)</name>
    <name type="common">Methylobacterium extorquens</name>
    <dbReference type="NCBI Taxonomy" id="272630"/>
    <lineage>
        <taxon>Bacteria</taxon>
        <taxon>Pseudomonadati</taxon>
        <taxon>Pseudomonadota</taxon>
        <taxon>Alphaproteobacteria</taxon>
        <taxon>Hyphomicrobiales</taxon>
        <taxon>Methylobacteriaceae</taxon>
        <taxon>Methylorubrum</taxon>
    </lineage>
</organism>